<keyword evidence="3" id="KW-1185">Reference proteome</keyword>
<evidence type="ECO:0000256" key="1">
    <source>
        <dbReference type="SAM" id="SignalP"/>
    </source>
</evidence>
<evidence type="ECO:0000313" key="2">
    <source>
        <dbReference type="EMBL" id="QFS44547.1"/>
    </source>
</evidence>
<dbReference type="RefSeq" id="WP_152588677.1">
    <property type="nucleotide sequence ID" value="NZ_CP045226.1"/>
</dbReference>
<reference evidence="2 3" key="1">
    <citation type="submission" date="2019-10" db="EMBL/GenBank/DDBJ databases">
        <title>Genomic and transcriptomic insights into the perfect genentic adaptation of a filamentous nitrogen-fixing cyanobacterium to rice fields.</title>
        <authorList>
            <person name="Chen Z."/>
        </authorList>
    </citation>
    <scope>NUCLEOTIDE SEQUENCE [LARGE SCALE GENOMIC DNA]</scope>
    <source>
        <strain evidence="2">CCNUC1</strain>
    </source>
</reference>
<dbReference type="AlphaFoldDB" id="A0A5P8VW19"/>
<gene>
    <name evidence="2" type="ORF">GXM_02022</name>
</gene>
<dbReference type="EMBL" id="CP045226">
    <property type="protein sequence ID" value="QFS44547.1"/>
    <property type="molecule type" value="Genomic_DNA"/>
</dbReference>
<feature type="chain" id="PRO_5025036189" evidence="1">
    <location>
        <begin position="24"/>
        <end position="113"/>
    </location>
</feature>
<proteinExistence type="predicted"/>
<dbReference type="Proteomes" id="UP000326678">
    <property type="component" value="Chromosome Gxm1"/>
</dbReference>
<organism evidence="2 3">
    <name type="scientific">Nostoc sphaeroides CCNUC1</name>
    <dbReference type="NCBI Taxonomy" id="2653204"/>
    <lineage>
        <taxon>Bacteria</taxon>
        <taxon>Bacillati</taxon>
        <taxon>Cyanobacteriota</taxon>
        <taxon>Cyanophyceae</taxon>
        <taxon>Nostocales</taxon>
        <taxon>Nostocaceae</taxon>
        <taxon>Nostoc</taxon>
    </lineage>
</organism>
<name>A0A5P8VW19_9NOSO</name>
<keyword evidence="1" id="KW-0732">Signal</keyword>
<dbReference type="KEGG" id="nsh:GXM_02022"/>
<feature type="signal peptide" evidence="1">
    <location>
        <begin position="1"/>
        <end position="23"/>
    </location>
</feature>
<evidence type="ECO:0000313" key="3">
    <source>
        <dbReference type="Proteomes" id="UP000326678"/>
    </source>
</evidence>
<protein>
    <submittedName>
        <fullName evidence="2">Uncharacterized protein</fullName>
    </submittedName>
</protein>
<accession>A0A5P8VW19</accession>
<sequence>MKKILVFNAVLLSLFAWSNGAFAGESRGGYISHIATVNGGIVFQITGGVESGRPSCNTSGRFAAYKDSEHYQAILTAFQMGRQITLGWVLGLGTCTMTYGTEDVRWIEINRTN</sequence>